<protein>
    <submittedName>
        <fullName evidence="2">Uncharacterized protein LOC120110759</fullName>
    </submittedName>
</protein>
<sequence>MKLADLSEIFPMLEGFCVARFFYEEHREMALIWGPWMVAGQLHAMKRWMPNFTPGSGGLSMVVVWLRMPGLPLDYWEKSIILQMAAKAGVPLAVDEATKKGKKSGFARVKIEVDLKNPLRGGTYVKGKAQRLEERFWQVFIYENLPNPCCRCGRVDHEEAHCTFTSVTEPADVSGDRRGKAMMEEMYLVAESSTHGGEKGNDQPENQGYGPWMVTHLGITWKY</sequence>
<accession>A0A8B9A6G7</accession>
<dbReference type="KEGG" id="pda:120110759"/>
<dbReference type="OrthoDB" id="682893at2759"/>
<proteinExistence type="predicted"/>
<keyword evidence="1" id="KW-1185">Reference proteome</keyword>
<evidence type="ECO:0000313" key="2">
    <source>
        <dbReference type="RefSeq" id="XP_038982241.1"/>
    </source>
</evidence>
<reference evidence="2" key="2">
    <citation type="submission" date="2025-08" db="UniProtKB">
        <authorList>
            <consortium name="RefSeq"/>
        </authorList>
    </citation>
    <scope>IDENTIFICATION</scope>
    <source>
        <tissue evidence="2">Young leaves</tissue>
    </source>
</reference>
<dbReference type="PANTHER" id="PTHR31286:SF99">
    <property type="entry name" value="DUF4283 DOMAIN-CONTAINING PROTEIN"/>
    <property type="match status" value="1"/>
</dbReference>
<dbReference type="Proteomes" id="UP000228380">
    <property type="component" value="Chromosome 5"/>
</dbReference>
<dbReference type="AlphaFoldDB" id="A0A8B9A6G7"/>
<dbReference type="PANTHER" id="PTHR31286">
    <property type="entry name" value="GLYCINE-RICH CELL WALL STRUCTURAL PROTEIN 1.8-LIKE"/>
    <property type="match status" value="1"/>
</dbReference>
<reference evidence="1" key="1">
    <citation type="journal article" date="2019" name="Nat. Commun.">
        <title>Genome-wide association mapping of date palm fruit traits.</title>
        <authorList>
            <person name="Hazzouri K.M."/>
            <person name="Gros-Balthazard M."/>
            <person name="Flowers J.M."/>
            <person name="Copetti D."/>
            <person name="Lemansour A."/>
            <person name="Lebrun M."/>
            <person name="Masmoudi K."/>
            <person name="Ferrand S."/>
            <person name="Dhar M.I."/>
            <person name="Fresquez Z.A."/>
            <person name="Rosas U."/>
            <person name="Zhang J."/>
            <person name="Talag J."/>
            <person name="Lee S."/>
            <person name="Kudrna D."/>
            <person name="Powell R.F."/>
            <person name="Leitch I.J."/>
            <person name="Krueger R.R."/>
            <person name="Wing R.A."/>
            <person name="Amiri K.M.A."/>
            <person name="Purugganan M.D."/>
        </authorList>
    </citation>
    <scope>NUCLEOTIDE SEQUENCE [LARGE SCALE GENOMIC DNA]</scope>
    <source>
        <strain evidence="1">cv. Khalas</strain>
    </source>
</reference>
<evidence type="ECO:0000313" key="1">
    <source>
        <dbReference type="Proteomes" id="UP000228380"/>
    </source>
</evidence>
<name>A0A8B9A6G7_PHODC</name>
<organism evidence="1 2">
    <name type="scientific">Phoenix dactylifera</name>
    <name type="common">Date palm</name>
    <dbReference type="NCBI Taxonomy" id="42345"/>
    <lineage>
        <taxon>Eukaryota</taxon>
        <taxon>Viridiplantae</taxon>
        <taxon>Streptophyta</taxon>
        <taxon>Embryophyta</taxon>
        <taxon>Tracheophyta</taxon>
        <taxon>Spermatophyta</taxon>
        <taxon>Magnoliopsida</taxon>
        <taxon>Liliopsida</taxon>
        <taxon>Arecaceae</taxon>
        <taxon>Coryphoideae</taxon>
        <taxon>Phoeniceae</taxon>
        <taxon>Phoenix</taxon>
    </lineage>
</organism>
<gene>
    <name evidence="2" type="primary">LOC120110759</name>
</gene>
<dbReference type="GeneID" id="120110759"/>
<dbReference type="RefSeq" id="XP_038982241.1">
    <property type="nucleotide sequence ID" value="XM_039126313.1"/>
</dbReference>
<dbReference type="InterPro" id="IPR040256">
    <property type="entry name" value="At4g02000-like"/>
</dbReference>